<dbReference type="CDD" id="cd01292">
    <property type="entry name" value="metallo-dependent_hydrolases"/>
    <property type="match status" value="1"/>
</dbReference>
<gene>
    <name evidence="4" type="ORF">GCM10010218_37280</name>
</gene>
<evidence type="ECO:0000256" key="1">
    <source>
        <dbReference type="ARBA" id="ARBA00023239"/>
    </source>
</evidence>
<reference evidence="4" key="1">
    <citation type="journal article" date="2014" name="Int. J. Syst. Evol. Microbiol.">
        <title>Complete genome sequence of Corynebacterium casei LMG S-19264T (=DSM 44701T), isolated from a smear-ripened cheese.</title>
        <authorList>
            <consortium name="US DOE Joint Genome Institute (JGI-PGF)"/>
            <person name="Walter F."/>
            <person name="Albersmeier A."/>
            <person name="Kalinowski J."/>
            <person name="Ruckert C."/>
        </authorList>
    </citation>
    <scope>NUCLEOTIDE SEQUENCE</scope>
    <source>
        <strain evidence="4">JCM 4059</strain>
    </source>
</reference>
<comment type="caution">
    <text evidence="4">The sequence shown here is derived from an EMBL/GenBank/DDBJ whole genome shotgun (WGS) entry which is preliminary data.</text>
</comment>
<evidence type="ECO:0000259" key="3">
    <source>
        <dbReference type="Pfam" id="PF04909"/>
    </source>
</evidence>
<feature type="region of interest" description="Disordered" evidence="2">
    <location>
        <begin position="1"/>
        <end position="26"/>
    </location>
</feature>
<dbReference type="Gene3D" id="3.20.20.140">
    <property type="entry name" value="Metal-dependent hydrolases"/>
    <property type="match status" value="1"/>
</dbReference>
<dbReference type="InterPro" id="IPR032465">
    <property type="entry name" value="ACMSD"/>
</dbReference>
<dbReference type="GO" id="GO:0016831">
    <property type="term" value="F:carboxy-lyase activity"/>
    <property type="evidence" value="ECO:0007669"/>
    <property type="project" value="InterPro"/>
</dbReference>
<organism evidence="4 5">
    <name type="scientific">Streptomyces mashuensis</name>
    <dbReference type="NCBI Taxonomy" id="33904"/>
    <lineage>
        <taxon>Bacteria</taxon>
        <taxon>Bacillati</taxon>
        <taxon>Actinomycetota</taxon>
        <taxon>Actinomycetes</taxon>
        <taxon>Kitasatosporales</taxon>
        <taxon>Streptomycetaceae</taxon>
        <taxon>Streptomyces</taxon>
    </lineage>
</organism>
<name>A0A919EDZ2_9ACTN</name>
<feature type="domain" description="Amidohydrolase-related" evidence="3">
    <location>
        <begin position="7"/>
        <end position="279"/>
    </location>
</feature>
<keyword evidence="1" id="KW-0456">Lyase</keyword>
<dbReference type="InterPro" id="IPR006680">
    <property type="entry name" value="Amidohydro-rel"/>
</dbReference>
<dbReference type="EMBL" id="BNBD01000007">
    <property type="protein sequence ID" value="GHF52368.1"/>
    <property type="molecule type" value="Genomic_DNA"/>
</dbReference>
<proteinExistence type="predicted"/>
<reference evidence="4" key="2">
    <citation type="submission" date="2020-09" db="EMBL/GenBank/DDBJ databases">
        <authorList>
            <person name="Sun Q."/>
            <person name="Ohkuma M."/>
        </authorList>
    </citation>
    <scope>NUCLEOTIDE SEQUENCE</scope>
    <source>
        <strain evidence="4">JCM 4059</strain>
    </source>
</reference>
<dbReference type="SUPFAM" id="SSF51556">
    <property type="entry name" value="Metallo-dependent hydrolases"/>
    <property type="match status" value="1"/>
</dbReference>
<dbReference type="Proteomes" id="UP000638313">
    <property type="component" value="Unassembled WGS sequence"/>
</dbReference>
<accession>A0A919EDZ2</accession>
<evidence type="ECO:0000313" key="4">
    <source>
        <dbReference type="EMBL" id="GHF52368.1"/>
    </source>
</evidence>
<evidence type="ECO:0000256" key="2">
    <source>
        <dbReference type="SAM" id="MobiDB-lite"/>
    </source>
</evidence>
<dbReference type="Pfam" id="PF04909">
    <property type="entry name" value="Amidohydro_2"/>
    <property type="match status" value="1"/>
</dbReference>
<evidence type="ECO:0000313" key="5">
    <source>
        <dbReference type="Proteomes" id="UP000638313"/>
    </source>
</evidence>
<keyword evidence="5" id="KW-1185">Reference proteome</keyword>
<dbReference type="InterPro" id="IPR032466">
    <property type="entry name" value="Metal_Hydrolase"/>
</dbReference>
<dbReference type="AlphaFoldDB" id="A0A919EDZ2"/>
<protein>
    <recommendedName>
        <fullName evidence="3">Amidohydrolase-related domain-containing protein</fullName>
    </recommendedName>
</protein>
<dbReference type="PANTHER" id="PTHR21240">
    <property type="entry name" value="2-AMINO-3-CARBOXYLMUCONATE-6-SEMIALDEHYDE DECARBOXYLASE"/>
    <property type="match status" value="1"/>
</dbReference>
<sequence length="298" mass="32340">MAGNVHARLSAHGAGPDPGRLTDGYAAQHDDHLADGLVAEMDRAGVARAVLMVPDFGLRMDCPLPMAEMARLHHEIRLRHPGRFWVYIGADPRRGPEGLAEFERSLDAYGFDGLKLYPPCGYSPSDRALYPYYEVCAARELPVFVHTGPTARSLDYDPAHPLRIDAAARDFPSVDFVLGHAGLTHVETAGYLAAHRPNVYLDIGGFASTPTLPRWPEHLNRLFRLGVNHKIIFGTDWPLNRLADGLRRSVAEVVEGPTVFAGVGRRDRELLLHENLLRVLAPASRPAAGAGAGAGSGG</sequence>
<dbReference type="GO" id="GO:0016787">
    <property type="term" value="F:hydrolase activity"/>
    <property type="evidence" value="ECO:0007669"/>
    <property type="project" value="InterPro"/>
</dbReference>